<dbReference type="PANTHER" id="PTHR43848:SF2">
    <property type="entry name" value="PUTRESCINE TRANSPORT SYSTEM PERMEASE PROTEIN POTI"/>
    <property type="match status" value="1"/>
</dbReference>
<organism evidence="9">
    <name type="scientific">marine sediment metagenome</name>
    <dbReference type="NCBI Taxonomy" id="412755"/>
    <lineage>
        <taxon>unclassified sequences</taxon>
        <taxon>metagenomes</taxon>
        <taxon>ecological metagenomes</taxon>
    </lineage>
</organism>
<evidence type="ECO:0008006" key="10">
    <source>
        <dbReference type="Google" id="ProtNLM"/>
    </source>
</evidence>
<dbReference type="InterPro" id="IPR051789">
    <property type="entry name" value="Bact_Polyamine_Transport"/>
</dbReference>
<evidence type="ECO:0000256" key="7">
    <source>
        <dbReference type="ARBA" id="ARBA00023136"/>
    </source>
</evidence>
<comment type="caution">
    <text evidence="9">The sequence shown here is derived from an EMBL/GenBank/DDBJ whole genome shotgun (WGS) entry which is preliminary data.</text>
</comment>
<evidence type="ECO:0000256" key="5">
    <source>
        <dbReference type="ARBA" id="ARBA00022692"/>
    </source>
</evidence>
<keyword evidence="5 8" id="KW-0812">Transmembrane</keyword>
<feature type="transmembrane region" description="Helical" evidence="8">
    <location>
        <begin position="14"/>
        <end position="32"/>
    </location>
</feature>
<keyword evidence="3" id="KW-0813">Transport</keyword>
<comment type="similarity">
    <text evidence="2">Belongs to the binding-protein-dependent transport system permease family. CysTW subfamily.</text>
</comment>
<dbReference type="InterPro" id="IPR035906">
    <property type="entry name" value="MetI-like_sf"/>
</dbReference>
<dbReference type="EMBL" id="BARV01000387">
    <property type="protein sequence ID" value="GAH97720.1"/>
    <property type="molecule type" value="Genomic_DNA"/>
</dbReference>
<protein>
    <recommendedName>
        <fullName evidence="10">ABC transmembrane type-1 domain-containing protein</fullName>
    </recommendedName>
</protein>
<keyword evidence="6 8" id="KW-1133">Transmembrane helix</keyword>
<keyword evidence="7 8" id="KW-0472">Membrane</keyword>
<feature type="non-terminal residue" evidence="9">
    <location>
        <position position="1"/>
    </location>
</feature>
<dbReference type="AlphaFoldDB" id="X1KVQ4"/>
<evidence type="ECO:0000256" key="3">
    <source>
        <dbReference type="ARBA" id="ARBA00022448"/>
    </source>
</evidence>
<sequence length="71" mass="7904">GGALLAFTMSFDEIIITYFLTGTWTTLPVFIYGMMRFGLSPQVFAISTVVLTFAMVLIVLMAKFTAVREEL</sequence>
<comment type="subcellular location">
    <subcellularLocation>
        <location evidence="1">Cell membrane</location>
        <topology evidence="1">Multi-pass membrane protein</topology>
    </subcellularLocation>
</comment>
<evidence type="ECO:0000313" key="9">
    <source>
        <dbReference type="EMBL" id="GAH97720.1"/>
    </source>
</evidence>
<dbReference type="SUPFAM" id="SSF161098">
    <property type="entry name" value="MetI-like"/>
    <property type="match status" value="1"/>
</dbReference>
<proteinExistence type="inferred from homology"/>
<name>X1KVQ4_9ZZZZ</name>
<keyword evidence="4" id="KW-1003">Cell membrane</keyword>
<dbReference type="PANTHER" id="PTHR43848">
    <property type="entry name" value="PUTRESCINE TRANSPORT SYSTEM PERMEASE PROTEIN POTI"/>
    <property type="match status" value="1"/>
</dbReference>
<evidence type="ECO:0000256" key="4">
    <source>
        <dbReference type="ARBA" id="ARBA00022475"/>
    </source>
</evidence>
<evidence type="ECO:0000256" key="8">
    <source>
        <dbReference type="SAM" id="Phobius"/>
    </source>
</evidence>
<evidence type="ECO:0000256" key="6">
    <source>
        <dbReference type="ARBA" id="ARBA00022989"/>
    </source>
</evidence>
<accession>X1KVQ4</accession>
<evidence type="ECO:0000256" key="2">
    <source>
        <dbReference type="ARBA" id="ARBA00007069"/>
    </source>
</evidence>
<dbReference type="GO" id="GO:0005886">
    <property type="term" value="C:plasma membrane"/>
    <property type="evidence" value="ECO:0007669"/>
    <property type="project" value="UniProtKB-SubCell"/>
</dbReference>
<feature type="transmembrane region" description="Helical" evidence="8">
    <location>
        <begin position="44"/>
        <end position="66"/>
    </location>
</feature>
<evidence type="ECO:0000256" key="1">
    <source>
        <dbReference type="ARBA" id="ARBA00004651"/>
    </source>
</evidence>
<gene>
    <name evidence="9" type="ORF">S06H3_01526</name>
</gene>
<reference evidence="9" key="1">
    <citation type="journal article" date="2014" name="Front. Microbiol.">
        <title>High frequency of phylogenetically diverse reductive dehalogenase-homologous genes in deep subseafloor sedimentary metagenomes.</title>
        <authorList>
            <person name="Kawai M."/>
            <person name="Futagami T."/>
            <person name="Toyoda A."/>
            <person name="Takaki Y."/>
            <person name="Nishi S."/>
            <person name="Hori S."/>
            <person name="Arai W."/>
            <person name="Tsubouchi T."/>
            <person name="Morono Y."/>
            <person name="Uchiyama I."/>
            <person name="Ito T."/>
            <person name="Fujiyama A."/>
            <person name="Inagaki F."/>
            <person name="Takami H."/>
        </authorList>
    </citation>
    <scope>NUCLEOTIDE SEQUENCE</scope>
    <source>
        <strain evidence="9">Expedition CK06-06</strain>
    </source>
</reference>